<dbReference type="RefSeq" id="WP_136928403.1">
    <property type="nucleotide sequence ID" value="NZ_SSMQ01000006.1"/>
</dbReference>
<dbReference type="EMBL" id="SSMQ01000006">
    <property type="protein sequence ID" value="TKD10438.1"/>
    <property type="molecule type" value="Genomic_DNA"/>
</dbReference>
<gene>
    <name evidence="1" type="ORF">E8A74_08310</name>
</gene>
<reference evidence="1 2" key="1">
    <citation type="submission" date="2019-04" db="EMBL/GenBank/DDBJ databases">
        <authorList>
            <person name="Li Y."/>
            <person name="Wang J."/>
        </authorList>
    </citation>
    <scope>NUCLEOTIDE SEQUENCE [LARGE SCALE GENOMIC DNA]</scope>
    <source>
        <strain evidence="1 2">DSM 14668</strain>
    </source>
</reference>
<dbReference type="PANTHER" id="PTHR41317">
    <property type="entry name" value="PD-(D_E)XK NUCLEASE FAMILY TRANSPOSASE"/>
    <property type="match status" value="1"/>
</dbReference>
<dbReference type="Pfam" id="PF12784">
    <property type="entry name" value="PDDEXK_2"/>
    <property type="match status" value="1"/>
</dbReference>
<accession>A0A4U1JGH4</accession>
<comment type="caution">
    <text evidence="1">The sequence shown here is derived from an EMBL/GenBank/DDBJ whole genome shotgun (WGS) entry which is preliminary data.</text>
</comment>
<evidence type="ECO:0000313" key="2">
    <source>
        <dbReference type="Proteomes" id="UP000309215"/>
    </source>
</evidence>
<keyword evidence="2" id="KW-1185">Reference proteome</keyword>
<dbReference type="InterPro" id="IPR010106">
    <property type="entry name" value="RpnA"/>
</dbReference>
<organism evidence="1 2">
    <name type="scientific">Polyangium fumosum</name>
    <dbReference type="NCBI Taxonomy" id="889272"/>
    <lineage>
        <taxon>Bacteria</taxon>
        <taxon>Pseudomonadati</taxon>
        <taxon>Myxococcota</taxon>
        <taxon>Polyangia</taxon>
        <taxon>Polyangiales</taxon>
        <taxon>Polyangiaceae</taxon>
        <taxon>Polyangium</taxon>
    </lineage>
</organism>
<name>A0A4U1JGH4_9BACT</name>
<proteinExistence type="predicted"/>
<dbReference type="Proteomes" id="UP000309215">
    <property type="component" value="Unassembled WGS sequence"/>
</dbReference>
<protein>
    <submittedName>
        <fullName evidence="1">Rpn family recombination-promoting nuclease/putative transposase</fullName>
    </submittedName>
</protein>
<dbReference type="NCBIfam" id="TIGR01784">
    <property type="entry name" value="T_den_put_tspse"/>
    <property type="match status" value="1"/>
</dbReference>
<sequence length="294" mass="33398">MSRPVFADPKTDFVFQRIFGSEEHKSALIGFLNDVLGLDHAHRIMDVSFLPAEQRPKVSELKYSIVDVKCVDARGTTYVVEMQVLNVEAFEKRVVYNVAKAYTNQLEVGDDYPEFDDVIGISICDFELWPRQDGASVPMLSRWRMQEQTSGVRGLPELQFVFLELPKYDTSREPESLVEKWAYFFREARNLTMIPPSLQHPPLVAALEAARTASFTREEWDAYIASGMAIQNERGALSLARREGLEEGIRQGIVATCDVLGIEMDDERRARLAALDAAGLEALLAHLRRERRFP</sequence>
<dbReference type="OrthoDB" id="5566984at2"/>
<dbReference type="PANTHER" id="PTHR41317:SF1">
    <property type="entry name" value="PD-(D_E)XK NUCLEASE FAMILY TRANSPOSASE"/>
    <property type="match status" value="1"/>
</dbReference>
<dbReference type="AlphaFoldDB" id="A0A4U1JGH4"/>
<evidence type="ECO:0000313" key="1">
    <source>
        <dbReference type="EMBL" id="TKD10438.1"/>
    </source>
</evidence>